<organism evidence="11 12">
    <name type="scientific">Vibrio metschnikovii</name>
    <dbReference type="NCBI Taxonomy" id="28172"/>
    <lineage>
        <taxon>Bacteria</taxon>
        <taxon>Pseudomonadati</taxon>
        <taxon>Pseudomonadota</taxon>
        <taxon>Gammaproteobacteria</taxon>
        <taxon>Vibrionales</taxon>
        <taxon>Vibrionaceae</taxon>
        <taxon>Vibrio</taxon>
    </lineage>
</organism>
<accession>A0A9X0UJ48</accession>
<evidence type="ECO:0000256" key="6">
    <source>
        <dbReference type="ARBA" id="ARBA00023065"/>
    </source>
</evidence>
<keyword evidence="9 10" id="KW-0066">ATP synthesis</keyword>
<evidence type="ECO:0000256" key="10">
    <source>
        <dbReference type="HAMAP-Rule" id="MF_01416"/>
    </source>
</evidence>
<keyword evidence="3 10" id="KW-1003">Cell membrane</keyword>
<comment type="similarity">
    <text evidence="10">Belongs to the ATPase delta chain family.</text>
</comment>
<dbReference type="GeneID" id="79886576"/>
<protein>
    <recommendedName>
        <fullName evidence="10">ATP synthase subunit delta</fullName>
    </recommendedName>
    <alternativeName>
        <fullName evidence="10">ATP synthase F(1) sector subunit delta</fullName>
    </alternativeName>
    <alternativeName>
        <fullName evidence="10">F-type ATPase subunit delta</fullName>
        <shortName evidence="10">F-ATPase subunit delta</shortName>
    </alternativeName>
</protein>
<dbReference type="NCBIfam" id="TIGR01145">
    <property type="entry name" value="ATP_synt_delta"/>
    <property type="match status" value="1"/>
</dbReference>
<evidence type="ECO:0000256" key="8">
    <source>
        <dbReference type="ARBA" id="ARBA00023196"/>
    </source>
</evidence>
<dbReference type="Proteomes" id="UP000615796">
    <property type="component" value="Unassembled WGS sequence"/>
</dbReference>
<dbReference type="GO" id="GO:0005886">
    <property type="term" value="C:plasma membrane"/>
    <property type="evidence" value="ECO:0007669"/>
    <property type="project" value="UniProtKB-SubCell"/>
</dbReference>
<keyword evidence="4" id="KW-0997">Cell inner membrane</keyword>
<evidence type="ECO:0000313" key="12">
    <source>
        <dbReference type="Proteomes" id="UP000615796"/>
    </source>
</evidence>
<comment type="function">
    <text evidence="10">F(1)F(0) ATP synthase produces ATP from ADP in the presence of a proton or sodium gradient. F-type ATPases consist of two structural domains, F(1) containing the extramembraneous catalytic core and F(0) containing the membrane proton channel, linked together by a central stalk and a peripheral stalk. During catalysis, ATP synthesis in the catalytic domain of F(1) is coupled via a rotary mechanism of the central stalk subunits to proton translocation.</text>
</comment>
<gene>
    <name evidence="10" type="primary">atpH</name>
    <name evidence="11" type="ORF">H8Q88_16710</name>
</gene>
<dbReference type="PRINTS" id="PR00125">
    <property type="entry name" value="ATPASEDELTA"/>
</dbReference>
<reference evidence="11" key="1">
    <citation type="submission" date="2020-08" db="EMBL/GenBank/DDBJ databases">
        <title>Genome Sequencing and Pan-Genome Analysis of Migratory bird Vibrio Strains, Inner Mongolia.</title>
        <authorList>
            <person name="Zheng L."/>
        </authorList>
    </citation>
    <scope>NUCLEOTIDE SEQUENCE</scope>
    <source>
        <strain evidence="11">M13F</strain>
    </source>
</reference>
<dbReference type="InterPro" id="IPR000711">
    <property type="entry name" value="ATPase_OSCP/dsu"/>
</dbReference>
<keyword evidence="5 10" id="KW-0375">Hydrogen ion transport</keyword>
<dbReference type="NCBIfam" id="NF004402">
    <property type="entry name" value="PRK05758.2-2"/>
    <property type="match status" value="1"/>
</dbReference>
<name>A0A9X0UJ48_VIBME</name>
<dbReference type="Pfam" id="PF00213">
    <property type="entry name" value="OSCP"/>
    <property type="match status" value="1"/>
</dbReference>
<dbReference type="InterPro" id="IPR020781">
    <property type="entry name" value="ATPase_OSCP/d_CS"/>
</dbReference>
<comment type="subcellular location">
    <subcellularLocation>
        <location evidence="10">Cell membrane</location>
        <topology evidence="10">Peripheral membrane protein</topology>
    </subcellularLocation>
    <subcellularLocation>
        <location evidence="1">Membrane</location>
    </subcellularLocation>
</comment>
<dbReference type="GO" id="GO:0045259">
    <property type="term" value="C:proton-transporting ATP synthase complex"/>
    <property type="evidence" value="ECO:0007669"/>
    <property type="project" value="UniProtKB-KW"/>
</dbReference>
<evidence type="ECO:0000313" key="11">
    <source>
        <dbReference type="EMBL" id="MBC5852545.1"/>
    </source>
</evidence>
<evidence type="ECO:0000256" key="4">
    <source>
        <dbReference type="ARBA" id="ARBA00022519"/>
    </source>
</evidence>
<comment type="function">
    <text evidence="10">This protein is part of the stalk that links CF(0) to CF(1). It either transmits conformational changes from CF(0) to CF(1) or is implicated in proton conduction.</text>
</comment>
<keyword evidence="8 10" id="KW-0139">CF(1)</keyword>
<dbReference type="InterPro" id="IPR026015">
    <property type="entry name" value="ATP_synth_OSCP/delta_N_sf"/>
</dbReference>
<dbReference type="PANTHER" id="PTHR11910">
    <property type="entry name" value="ATP SYNTHASE DELTA CHAIN"/>
    <property type="match status" value="1"/>
</dbReference>
<evidence type="ECO:0000256" key="3">
    <source>
        <dbReference type="ARBA" id="ARBA00022475"/>
    </source>
</evidence>
<evidence type="ECO:0000256" key="2">
    <source>
        <dbReference type="ARBA" id="ARBA00022448"/>
    </source>
</evidence>
<dbReference type="HAMAP" id="MF_01416">
    <property type="entry name" value="ATP_synth_delta_bact"/>
    <property type="match status" value="1"/>
</dbReference>
<dbReference type="OrthoDB" id="9816221at2"/>
<keyword evidence="7 10" id="KW-0472">Membrane</keyword>
<evidence type="ECO:0000256" key="5">
    <source>
        <dbReference type="ARBA" id="ARBA00022781"/>
    </source>
</evidence>
<dbReference type="AlphaFoldDB" id="A0A9X0UJ48"/>
<dbReference type="SUPFAM" id="SSF47928">
    <property type="entry name" value="N-terminal domain of the delta subunit of the F1F0-ATP synthase"/>
    <property type="match status" value="1"/>
</dbReference>
<evidence type="ECO:0000256" key="9">
    <source>
        <dbReference type="ARBA" id="ARBA00023310"/>
    </source>
</evidence>
<keyword evidence="2 10" id="KW-0813">Transport</keyword>
<dbReference type="EMBL" id="JACRUP010000015">
    <property type="protein sequence ID" value="MBC5852545.1"/>
    <property type="molecule type" value="Genomic_DNA"/>
</dbReference>
<keyword evidence="12" id="KW-1185">Reference proteome</keyword>
<keyword evidence="6 10" id="KW-0406">Ion transport</keyword>
<sequence>MSDLTTIARPYAKAAFSYASEHSMVEQWSAMLELAKTMSLVPELSSAAFSLQSQQLLQVYADVAGEQFDQPMLNFLLVLMENRRIAALGDICQQFQKFATESSGTKEVEVVSSYELSDEQVETLTSNLEKRYDCKVKLNCQIDSNLIGGAVIRVEDNILDSSLLGRINRLKDVMKS</sequence>
<comment type="caution">
    <text evidence="11">The sequence shown here is derived from an EMBL/GenBank/DDBJ whole genome shotgun (WGS) entry which is preliminary data.</text>
</comment>
<proteinExistence type="inferred from homology"/>
<dbReference type="PROSITE" id="PS00389">
    <property type="entry name" value="ATPASE_DELTA"/>
    <property type="match status" value="1"/>
</dbReference>
<dbReference type="GO" id="GO:0046933">
    <property type="term" value="F:proton-transporting ATP synthase activity, rotational mechanism"/>
    <property type="evidence" value="ECO:0007669"/>
    <property type="project" value="UniProtKB-UniRule"/>
</dbReference>
<dbReference type="Gene3D" id="1.10.520.20">
    <property type="entry name" value="N-terminal domain of the delta subunit of the F1F0-ATP synthase"/>
    <property type="match status" value="1"/>
</dbReference>
<evidence type="ECO:0000256" key="7">
    <source>
        <dbReference type="ARBA" id="ARBA00023136"/>
    </source>
</evidence>
<dbReference type="RefSeq" id="WP_004397534.1">
    <property type="nucleotide sequence ID" value="NZ_CAWQCN010000007.1"/>
</dbReference>
<evidence type="ECO:0000256" key="1">
    <source>
        <dbReference type="ARBA" id="ARBA00004370"/>
    </source>
</evidence>